<dbReference type="SMART" id="SM00066">
    <property type="entry name" value="GAL4"/>
    <property type="match status" value="1"/>
</dbReference>
<feature type="compositionally biased region" description="Low complexity" evidence="3">
    <location>
        <begin position="248"/>
        <end position="265"/>
    </location>
</feature>
<evidence type="ECO:0000259" key="4">
    <source>
        <dbReference type="PROSITE" id="PS50048"/>
    </source>
</evidence>
<dbReference type="GO" id="GO:0001080">
    <property type="term" value="P:nitrogen catabolite activation of transcription from RNA polymerase II promoter"/>
    <property type="evidence" value="ECO:0007669"/>
    <property type="project" value="TreeGrafter"/>
</dbReference>
<name>A0A0F7SWJ7_PHARH</name>
<feature type="compositionally biased region" description="Polar residues" evidence="3">
    <location>
        <begin position="209"/>
        <end position="219"/>
    </location>
</feature>
<proteinExistence type="predicted"/>
<dbReference type="PANTHER" id="PTHR31668">
    <property type="entry name" value="GLUCOSE TRANSPORT TRANSCRIPTION REGULATOR RGT1-RELATED-RELATED"/>
    <property type="match status" value="1"/>
</dbReference>
<dbReference type="AlphaFoldDB" id="A0A0F7SWJ7"/>
<feature type="compositionally biased region" description="Low complexity" evidence="3">
    <location>
        <begin position="293"/>
        <end position="302"/>
    </location>
</feature>
<accession>A0A0F7SWJ7</accession>
<protein>
    <submittedName>
        <fullName evidence="5">Zn(2)-C6 fungal-type DNA-binding domain</fullName>
    </submittedName>
</protein>
<dbReference type="GO" id="GO:0008270">
    <property type="term" value="F:zinc ion binding"/>
    <property type="evidence" value="ECO:0007669"/>
    <property type="project" value="InterPro"/>
</dbReference>
<feature type="region of interest" description="Disordered" evidence="3">
    <location>
        <begin position="130"/>
        <end position="265"/>
    </location>
</feature>
<feature type="domain" description="Zn(2)-C6 fungal-type" evidence="4">
    <location>
        <begin position="90"/>
        <end position="122"/>
    </location>
</feature>
<feature type="compositionally biased region" description="Low complexity" evidence="3">
    <location>
        <begin position="30"/>
        <end position="48"/>
    </location>
</feature>
<dbReference type="Pfam" id="PF04082">
    <property type="entry name" value="Fungal_trans"/>
    <property type="match status" value="1"/>
</dbReference>
<dbReference type="InterPro" id="IPR001138">
    <property type="entry name" value="Zn2Cys6_DnaBD"/>
</dbReference>
<feature type="compositionally biased region" description="Polar residues" evidence="3">
    <location>
        <begin position="1"/>
        <end position="15"/>
    </location>
</feature>
<feature type="compositionally biased region" description="Polar residues" evidence="3">
    <location>
        <begin position="137"/>
        <end position="158"/>
    </location>
</feature>
<keyword evidence="5" id="KW-0238">DNA-binding</keyword>
<dbReference type="CDD" id="cd00067">
    <property type="entry name" value="GAL4"/>
    <property type="match status" value="1"/>
</dbReference>
<dbReference type="EMBL" id="LN483332">
    <property type="protein sequence ID" value="CED85154.1"/>
    <property type="molecule type" value="Genomic_DNA"/>
</dbReference>
<dbReference type="SUPFAM" id="SSF57701">
    <property type="entry name" value="Zn2/Cys6 DNA-binding domain"/>
    <property type="match status" value="1"/>
</dbReference>
<dbReference type="Gene3D" id="4.10.240.10">
    <property type="entry name" value="Zn(2)-C6 fungal-type DNA-binding domain"/>
    <property type="match status" value="1"/>
</dbReference>
<dbReference type="InterPro" id="IPR036864">
    <property type="entry name" value="Zn2-C6_fun-type_DNA-bd_sf"/>
</dbReference>
<reference evidence="5" key="1">
    <citation type="submission" date="2014-08" db="EMBL/GenBank/DDBJ databases">
        <authorList>
            <person name="Sharma Rahul"/>
            <person name="Thines Marco"/>
        </authorList>
    </citation>
    <scope>NUCLEOTIDE SEQUENCE</scope>
</reference>
<dbReference type="PROSITE" id="PS50048">
    <property type="entry name" value="ZN2_CY6_FUNGAL_2"/>
    <property type="match status" value="1"/>
</dbReference>
<organism evidence="5">
    <name type="scientific">Phaffia rhodozyma</name>
    <name type="common">Yeast</name>
    <name type="synonym">Xanthophyllomyces dendrorhous</name>
    <dbReference type="NCBI Taxonomy" id="264483"/>
    <lineage>
        <taxon>Eukaryota</taxon>
        <taxon>Fungi</taxon>
        <taxon>Dikarya</taxon>
        <taxon>Basidiomycota</taxon>
        <taxon>Agaricomycotina</taxon>
        <taxon>Tremellomycetes</taxon>
        <taxon>Cystofilobasidiales</taxon>
        <taxon>Mrakiaceae</taxon>
        <taxon>Phaffia</taxon>
    </lineage>
</organism>
<dbReference type="GO" id="GO:0000981">
    <property type="term" value="F:DNA-binding transcription factor activity, RNA polymerase II-specific"/>
    <property type="evidence" value="ECO:0007669"/>
    <property type="project" value="InterPro"/>
</dbReference>
<feature type="region of interest" description="Disordered" evidence="3">
    <location>
        <begin position="1"/>
        <end position="82"/>
    </location>
</feature>
<feature type="region of interest" description="Disordered" evidence="3">
    <location>
        <begin position="293"/>
        <end position="324"/>
    </location>
</feature>
<evidence type="ECO:0000256" key="2">
    <source>
        <dbReference type="ARBA" id="ARBA00023242"/>
    </source>
</evidence>
<feature type="compositionally biased region" description="Low complexity" evidence="3">
    <location>
        <begin position="59"/>
        <end position="80"/>
    </location>
</feature>
<evidence type="ECO:0000256" key="1">
    <source>
        <dbReference type="ARBA" id="ARBA00022723"/>
    </source>
</evidence>
<dbReference type="InterPro" id="IPR050797">
    <property type="entry name" value="Carb_Metab_Trans_Reg"/>
</dbReference>
<dbReference type="InterPro" id="IPR007219">
    <property type="entry name" value="XnlR_reg_dom"/>
</dbReference>
<feature type="compositionally biased region" description="Polar residues" evidence="3">
    <location>
        <begin position="960"/>
        <end position="999"/>
    </location>
</feature>
<dbReference type="GO" id="GO:0003677">
    <property type="term" value="F:DNA binding"/>
    <property type="evidence" value="ECO:0007669"/>
    <property type="project" value="UniProtKB-KW"/>
</dbReference>
<dbReference type="PANTHER" id="PTHR31668:SF4">
    <property type="entry name" value="TRANSCRIPTIONAL ACTIVATOR PROTEIN DAL81"/>
    <property type="match status" value="1"/>
</dbReference>
<evidence type="ECO:0000256" key="3">
    <source>
        <dbReference type="SAM" id="MobiDB-lite"/>
    </source>
</evidence>
<feature type="region of interest" description="Disordered" evidence="3">
    <location>
        <begin position="947"/>
        <end position="999"/>
    </location>
</feature>
<dbReference type="CDD" id="cd12148">
    <property type="entry name" value="fungal_TF_MHR"/>
    <property type="match status" value="1"/>
</dbReference>
<dbReference type="GO" id="GO:0005634">
    <property type="term" value="C:nucleus"/>
    <property type="evidence" value="ECO:0007669"/>
    <property type="project" value="TreeGrafter"/>
</dbReference>
<dbReference type="PROSITE" id="PS00463">
    <property type="entry name" value="ZN2_CY6_FUNGAL_1"/>
    <property type="match status" value="1"/>
</dbReference>
<sequence>MNRSKSSAQMDSPSGSLFPPLSASVEKDSSSTTSTGSATTGAASTVGSMKQMSIKQKPGSNANASGNGSGNGTSTTGKSGPLTIRKQNVACDACRRSKIRCVRTAGVDKCDMCMSKNVVCTAHYVTSLAAKERKKSSGQSAPKQRASTENLGQDLSVHQKQKKRKATEAVHSEGEDNEEDDGSSDSQTEHAFKNQSVLHSKSVPPQNPFPSESYASSSGVVHPPSVLYPSNRYPQPRPQPHSQPVFQPTAFTSSSSSSLPPTTATLEASNIPSLSANFDSSRHLSDNLQFIPTTTTSSFSSSKRTHSMHPPASGSSQLSHPNCAISVPPSPLSISTAATVSPITTMPASVRLPQSMVNLLLYMFSPTQVTDSELDYSDSMAASLSTKTAQLLKDKPTKAHLSLNDPALRIELAKDLVESYIMIVQIRVPLIDPEFIRSQLDPDESNKHSSNVLMAVVLAYGAKFSEHQIIIDDREETTLMNAQRDGRETGRMKSRLVSLLTARAQEVLETHRIYRVASLENVQAALLMEGLVNIKPVALNKENKAQTRLFWTSVAVQHLTKLRCNHKKTVVALQSEFMRGAVTIAWWSVCFGDAWHATYWRTKPYLQDLDYNNHPVSLSDTEPASTHPIEPHHHVLYHATHALSQICRQMYLDLFTPDKEQKGIPLDAIQKLISSLQNWRSSFLSKVGVPGGWPDSWDFVAAVLACFLDSSYHVLWIRLIRAVEDFGIREELHAKQIGVLSDPTIQVIRAMLSSETMHAANRISALSAVLSQNGYLRLDPNVLHHPIVEAGIYLAQHGYPSFQSCVTGLRQYGMSYDECYDEADMIVGMYERAIRQKPITDDDNSRKERAPEDLELLTDHVSSLKPRQDVVVDDSMLSDRTIQYFTGHSSLVRSDKFIETPDGSIEPEARQTRVYLNTDPKLYAQSYTQSQSQFQSSPIQELYNPVSQTRAQIQPRALSPSRSQTQTHSQPVSQQAPSLSSRSFQSSYPRPPSSLNGLY</sequence>
<keyword evidence="2" id="KW-0539">Nucleus</keyword>
<evidence type="ECO:0000313" key="5">
    <source>
        <dbReference type="EMBL" id="CED85154.1"/>
    </source>
</evidence>
<keyword evidence="1" id="KW-0479">Metal-binding</keyword>